<evidence type="ECO:0000259" key="4">
    <source>
        <dbReference type="PROSITE" id="PS50102"/>
    </source>
</evidence>
<organism evidence="5 6">
    <name type="scientific">Raphanus sativus</name>
    <name type="common">Radish</name>
    <name type="synonym">Raphanus raphanistrum var. sativus</name>
    <dbReference type="NCBI Taxonomy" id="3726"/>
    <lineage>
        <taxon>Eukaryota</taxon>
        <taxon>Viridiplantae</taxon>
        <taxon>Streptophyta</taxon>
        <taxon>Embryophyta</taxon>
        <taxon>Tracheophyta</taxon>
        <taxon>Spermatophyta</taxon>
        <taxon>Magnoliopsida</taxon>
        <taxon>eudicotyledons</taxon>
        <taxon>Gunneridae</taxon>
        <taxon>Pentapetalae</taxon>
        <taxon>rosids</taxon>
        <taxon>malvids</taxon>
        <taxon>Brassicales</taxon>
        <taxon>Brassicaceae</taxon>
        <taxon>Brassiceae</taxon>
        <taxon>Raphanus</taxon>
    </lineage>
</organism>
<dbReference type="InterPro" id="IPR035979">
    <property type="entry name" value="RBD_domain_sf"/>
</dbReference>
<dbReference type="OrthoDB" id="439808at2759"/>
<dbReference type="InterPro" id="IPR012677">
    <property type="entry name" value="Nucleotide-bd_a/b_plait_sf"/>
</dbReference>
<evidence type="ECO:0000256" key="1">
    <source>
        <dbReference type="ARBA" id="ARBA00022884"/>
    </source>
</evidence>
<protein>
    <submittedName>
        <fullName evidence="6">Uncharacterized protein LOC108823947</fullName>
    </submittedName>
</protein>
<dbReference type="KEGG" id="rsz:108823947"/>
<dbReference type="CDD" id="cd12384">
    <property type="entry name" value="RRM_RBM24_RBM38_like"/>
    <property type="match status" value="1"/>
</dbReference>
<name>A0A6J0KXY2_RAPSA</name>
<dbReference type="PANTHER" id="PTHR11176">
    <property type="entry name" value="BOULE-RELATED"/>
    <property type="match status" value="1"/>
</dbReference>
<gene>
    <name evidence="6" type="primary">LOC108823947</name>
</gene>
<accession>A0A6J0KXY2</accession>
<dbReference type="PROSITE" id="PS50102">
    <property type="entry name" value="RRM"/>
    <property type="match status" value="1"/>
</dbReference>
<feature type="compositionally biased region" description="Polar residues" evidence="3">
    <location>
        <begin position="296"/>
        <end position="307"/>
    </location>
</feature>
<keyword evidence="5" id="KW-1185">Reference proteome</keyword>
<dbReference type="SUPFAM" id="SSF54928">
    <property type="entry name" value="RNA-binding domain, RBD"/>
    <property type="match status" value="1"/>
</dbReference>
<proteinExistence type="predicted"/>
<reference evidence="5" key="1">
    <citation type="journal article" date="2019" name="Database">
        <title>The radish genome database (RadishGD): an integrated information resource for radish genomics.</title>
        <authorList>
            <person name="Yu H.J."/>
            <person name="Baek S."/>
            <person name="Lee Y.J."/>
            <person name="Cho A."/>
            <person name="Mun J.H."/>
        </authorList>
    </citation>
    <scope>NUCLEOTIDE SEQUENCE [LARGE SCALE GENOMIC DNA]</scope>
    <source>
        <strain evidence="5">cv. WK10039</strain>
    </source>
</reference>
<dbReference type="SMART" id="SM00360">
    <property type="entry name" value="RRM"/>
    <property type="match status" value="1"/>
</dbReference>
<dbReference type="PANTHER" id="PTHR11176:SF23">
    <property type="entry name" value="RNA-BINDING (RRM_RBD_RNP MOTIFS) FAMILY PROTEIN"/>
    <property type="match status" value="1"/>
</dbReference>
<evidence type="ECO:0000313" key="6">
    <source>
        <dbReference type="RefSeq" id="XP_018452765.1"/>
    </source>
</evidence>
<dbReference type="FunFam" id="3.30.70.330:FF:000388">
    <property type="entry name" value="RNA-binding protein 24-B isoform X1"/>
    <property type="match status" value="1"/>
</dbReference>
<dbReference type="GO" id="GO:0003723">
    <property type="term" value="F:RNA binding"/>
    <property type="evidence" value="ECO:0007669"/>
    <property type="project" value="UniProtKB-UniRule"/>
</dbReference>
<dbReference type="Gene3D" id="3.30.70.330">
    <property type="match status" value="1"/>
</dbReference>
<evidence type="ECO:0000256" key="2">
    <source>
        <dbReference type="PROSITE-ProRule" id="PRU00176"/>
    </source>
</evidence>
<dbReference type="Proteomes" id="UP000504610">
    <property type="component" value="Chromosome 9"/>
</dbReference>
<evidence type="ECO:0000313" key="5">
    <source>
        <dbReference type="Proteomes" id="UP000504610"/>
    </source>
</evidence>
<feature type="compositionally biased region" description="Low complexity" evidence="3">
    <location>
        <begin position="116"/>
        <end position="143"/>
    </location>
</feature>
<feature type="region of interest" description="Disordered" evidence="3">
    <location>
        <begin position="265"/>
        <end position="307"/>
    </location>
</feature>
<dbReference type="Pfam" id="PF00076">
    <property type="entry name" value="RRM_1"/>
    <property type="match status" value="1"/>
</dbReference>
<sequence length="307" mass="34047">MIKIIIGKTPYYLLLNSNNYSKQMSQTSYYRSPFGDTTYTKVFVGGLAWETPTEEMRRYFDQFGDILEAVIITDKNTGKSKGYGFVTFREADSATRAVAEPNPVIDGRKANCNIASFGRPRPSPPRGRGQTGSPSQYQSGGPSAYTGMAAPLPPAAAAHQLMYPSYGYTYNPDQFGYHQALYNTQLQQAQYYQQQQQLYGGGATSPSSSSATIMPSPYYYGYSLQAPRMPYQHHHLPQPYNPQQHHHQRFTSPFFVYPSNSSFAPPLQGPHSSFTESEAPEQVPGEGEATTAAPEITTSNYKEPISS</sequence>
<feature type="domain" description="RRM" evidence="4">
    <location>
        <begin position="40"/>
        <end position="120"/>
    </location>
</feature>
<evidence type="ECO:0000256" key="3">
    <source>
        <dbReference type="SAM" id="MobiDB-lite"/>
    </source>
</evidence>
<keyword evidence="1 2" id="KW-0694">RNA-binding</keyword>
<dbReference type="GeneID" id="108823947"/>
<dbReference type="RefSeq" id="XP_018452765.1">
    <property type="nucleotide sequence ID" value="XM_018597263.2"/>
</dbReference>
<feature type="region of interest" description="Disordered" evidence="3">
    <location>
        <begin position="114"/>
        <end position="146"/>
    </location>
</feature>
<dbReference type="InterPro" id="IPR000504">
    <property type="entry name" value="RRM_dom"/>
</dbReference>
<reference evidence="6" key="2">
    <citation type="submission" date="2025-08" db="UniProtKB">
        <authorList>
            <consortium name="RefSeq"/>
        </authorList>
    </citation>
    <scope>IDENTIFICATION</scope>
    <source>
        <tissue evidence="6">Leaf</tissue>
    </source>
</reference>
<dbReference type="AlphaFoldDB" id="A0A6J0KXY2"/>